<evidence type="ECO:0000313" key="1">
    <source>
        <dbReference type="EMBL" id="MCO6160796.1"/>
    </source>
</evidence>
<accession>A0ABT1CIT6</accession>
<protein>
    <submittedName>
        <fullName evidence="1">Phage tail protein</fullName>
    </submittedName>
</protein>
<organism evidence="1 2">
    <name type="scientific">Asaia lannensis NBRC 102526</name>
    <dbReference type="NCBI Taxonomy" id="1307926"/>
    <lineage>
        <taxon>Bacteria</taxon>
        <taxon>Pseudomonadati</taxon>
        <taxon>Pseudomonadota</taxon>
        <taxon>Alphaproteobacteria</taxon>
        <taxon>Acetobacterales</taxon>
        <taxon>Acetobacteraceae</taxon>
        <taxon>Asaia</taxon>
    </lineage>
</organism>
<dbReference type="RefSeq" id="WP_252849820.1">
    <property type="nucleotide sequence ID" value="NZ_BAPW01000002.1"/>
</dbReference>
<evidence type="ECO:0000313" key="2">
    <source>
        <dbReference type="Proteomes" id="UP001523401"/>
    </source>
</evidence>
<dbReference type="EMBL" id="JAMXQU010000010">
    <property type="protein sequence ID" value="MCO6160796.1"/>
    <property type="molecule type" value="Genomic_DNA"/>
</dbReference>
<gene>
    <name evidence="1" type="ORF">NF685_12210</name>
</gene>
<sequence>MSDFFHYFGEDLQCEENGALREASDALLTRQSVLRRLCTNPKAYLWHLTYGAGLPSRIGMPIAEDETRGLIVRQLALEAGIDQDQPVMVVLTPQTPGMYLCTISYTGVDMSGSQTVIFNQDGTI</sequence>
<name>A0ABT1CIT6_9PROT</name>
<dbReference type="SUPFAM" id="SSF160719">
    <property type="entry name" value="gpW/gp25-like"/>
    <property type="match status" value="1"/>
</dbReference>
<keyword evidence="2" id="KW-1185">Reference proteome</keyword>
<dbReference type="Proteomes" id="UP001523401">
    <property type="component" value="Unassembled WGS sequence"/>
</dbReference>
<comment type="caution">
    <text evidence="1">The sequence shown here is derived from an EMBL/GenBank/DDBJ whole genome shotgun (WGS) entry which is preliminary data.</text>
</comment>
<proteinExistence type="predicted"/>
<reference evidence="1 2" key="1">
    <citation type="submission" date="2022-06" db="EMBL/GenBank/DDBJ databases">
        <title>Whole-genome of Asaia lannensis strain LMG 27011T.</title>
        <authorList>
            <person name="Sombolestani A."/>
        </authorList>
    </citation>
    <scope>NUCLEOTIDE SEQUENCE [LARGE SCALE GENOMIC DNA]</scope>
    <source>
        <strain evidence="1 2">NBRC 102526</strain>
    </source>
</reference>